<sequence>MESYSAFDPGDHLLPVVSAKSFAALRGWEFGWALLEPINIAADQGASEYALSRRLTPGQKALYFFWYLDVQVVDGGFVGFFLNGYGVYLPPLYAGLELIGDQKMLRLLQAAERAYRAHAADFDATLESNDVEGLYEQMEHMEELDIQYFSGRDNTMSLIERYARAHVAEFAKLQ</sequence>
<dbReference type="InterPro" id="IPR025402">
    <property type="entry name" value="DMP19_C"/>
</dbReference>
<dbReference type="Gene3D" id="1.20.1420.60">
    <property type="match status" value="1"/>
</dbReference>
<evidence type="ECO:0000259" key="1">
    <source>
        <dbReference type="Pfam" id="PF14300"/>
    </source>
</evidence>
<organism evidence="2 3">
    <name type="scientific">Flaviaesturariibacter amylovorans</name>
    <dbReference type="NCBI Taxonomy" id="1084520"/>
    <lineage>
        <taxon>Bacteria</taxon>
        <taxon>Pseudomonadati</taxon>
        <taxon>Bacteroidota</taxon>
        <taxon>Chitinophagia</taxon>
        <taxon>Chitinophagales</taxon>
        <taxon>Chitinophagaceae</taxon>
        <taxon>Flaviaestuariibacter</taxon>
    </lineage>
</organism>
<proteinExistence type="predicted"/>
<reference evidence="3" key="1">
    <citation type="journal article" date="2019" name="Int. J. Syst. Evol. Microbiol.">
        <title>The Global Catalogue of Microorganisms (GCM) 10K type strain sequencing project: providing services to taxonomists for standard genome sequencing and annotation.</title>
        <authorList>
            <consortium name="The Broad Institute Genomics Platform"/>
            <consortium name="The Broad Institute Genome Sequencing Center for Infectious Disease"/>
            <person name="Wu L."/>
            <person name="Ma J."/>
        </authorList>
    </citation>
    <scope>NUCLEOTIDE SEQUENCE [LARGE SCALE GENOMIC DNA]</scope>
    <source>
        <strain evidence="3">JCM 17919</strain>
    </source>
</reference>
<evidence type="ECO:0000313" key="3">
    <source>
        <dbReference type="Proteomes" id="UP001501725"/>
    </source>
</evidence>
<gene>
    <name evidence="2" type="ORF">GCM10023184_44880</name>
</gene>
<dbReference type="Proteomes" id="UP001501725">
    <property type="component" value="Unassembled WGS sequence"/>
</dbReference>
<protein>
    <recommendedName>
        <fullName evidence="1">DNA mimic protein DMP19 C-terminal domain-containing protein</fullName>
    </recommendedName>
</protein>
<dbReference type="Pfam" id="PF14300">
    <property type="entry name" value="DMP19"/>
    <property type="match status" value="1"/>
</dbReference>
<feature type="domain" description="DNA mimic protein DMP19 C-terminal" evidence="1">
    <location>
        <begin position="54"/>
        <end position="166"/>
    </location>
</feature>
<keyword evidence="3" id="KW-1185">Reference proteome</keyword>
<accession>A0ABP8HT63</accession>
<name>A0ABP8HT63_9BACT</name>
<dbReference type="EMBL" id="BAABGY010000018">
    <property type="protein sequence ID" value="GAA4344066.1"/>
    <property type="molecule type" value="Genomic_DNA"/>
</dbReference>
<dbReference type="RefSeq" id="WP_345258253.1">
    <property type="nucleotide sequence ID" value="NZ_BAABGY010000018.1"/>
</dbReference>
<evidence type="ECO:0000313" key="2">
    <source>
        <dbReference type="EMBL" id="GAA4344066.1"/>
    </source>
</evidence>
<comment type="caution">
    <text evidence="2">The sequence shown here is derived from an EMBL/GenBank/DDBJ whole genome shotgun (WGS) entry which is preliminary data.</text>
</comment>